<feature type="transmembrane region" description="Helical" evidence="7">
    <location>
        <begin position="149"/>
        <end position="169"/>
    </location>
</feature>
<comment type="similarity">
    <text evidence="2">Belongs to the UPF0126 family.</text>
</comment>
<feature type="transmembrane region" description="Helical" evidence="7">
    <location>
        <begin position="56"/>
        <end position="79"/>
    </location>
</feature>
<feature type="transmembrane region" description="Helical" evidence="7">
    <location>
        <begin position="6"/>
        <end position="23"/>
    </location>
</feature>
<dbReference type="AlphaFoldDB" id="A0A8K0V081"/>
<keyword evidence="10" id="KW-1185">Reference proteome</keyword>
<feature type="transmembrane region" description="Helical" evidence="7">
    <location>
        <begin position="30"/>
        <end position="50"/>
    </location>
</feature>
<evidence type="ECO:0000256" key="2">
    <source>
        <dbReference type="ARBA" id="ARBA00008193"/>
    </source>
</evidence>
<dbReference type="Proteomes" id="UP000659047">
    <property type="component" value="Unassembled WGS sequence"/>
</dbReference>
<keyword evidence="3" id="KW-1003">Cell membrane</keyword>
<evidence type="ECO:0000259" key="8">
    <source>
        <dbReference type="Pfam" id="PF03458"/>
    </source>
</evidence>
<accession>A0A8K0V081</accession>
<feature type="domain" description="Glycine transporter" evidence="8">
    <location>
        <begin position="4"/>
        <end position="78"/>
    </location>
</feature>
<comment type="caution">
    <text evidence="9">The sequence shown here is derived from an EMBL/GenBank/DDBJ whole genome shotgun (WGS) entry which is preliminary data.</text>
</comment>
<evidence type="ECO:0000256" key="3">
    <source>
        <dbReference type="ARBA" id="ARBA00022475"/>
    </source>
</evidence>
<protein>
    <submittedName>
        <fullName evidence="9">TRIC cation channel family protein</fullName>
    </submittedName>
</protein>
<proteinExistence type="inferred from homology"/>
<name>A0A8K0V081_9ENTR</name>
<dbReference type="Pfam" id="PF03458">
    <property type="entry name" value="Gly_transporter"/>
    <property type="match status" value="2"/>
</dbReference>
<dbReference type="EMBL" id="JAEPBH010000002">
    <property type="protein sequence ID" value="MBK4714026.1"/>
    <property type="molecule type" value="Genomic_DNA"/>
</dbReference>
<comment type="subcellular location">
    <subcellularLocation>
        <location evidence="1">Cell membrane</location>
        <topology evidence="1">Multi-pass membrane protein</topology>
    </subcellularLocation>
</comment>
<keyword evidence="5 7" id="KW-1133">Transmembrane helix</keyword>
<evidence type="ECO:0000256" key="6">
    <source>
        <dbReference type="ARBA" id="ARBA00023136"/>
    </source>
</evidence>
<dbReference type="PANTHER" id="PTHR30506">
    <property type="entry name" value="INNER MEMBRANE PROTEIN"/>
    <property type="match status" value="1"/>
</dbReference>
<dbReference type="GO" id="GO:0005886">
    <property type="term" value="C:plasma membrane"/>
    <property type="evidence" value="ECO:0007669"/>
    <property type="project" value="UniProtKB-SubCell"/>
</dbReference>
<sequence>MLVYWLDILGTAVFAISGVLLAGKLRMDPFGVLVLGVVTAIGGGTLRDMALANGPAFWVSDPTDLIVAMVTCVLTLALVRKPRRLPKWILPALDAVGLAVFVGIGVNKAFYAGTGPLVAVCMGVLTGVGGGIIRDVLAREVPMILRTEIYATACILGGVAHVIAYQLFHQPLEKASMMGMAVTLLIRLAAIRWNLKLPAFALEERH</sequence>
<keyword evidence="6 7" id="KW-0472">Membrane</keyword>
<reference evidence="9" key="1">
    <citation type="submission" date="2021-01" db="EMBL/GenBank/DDBJ databases">
        <title>Intestinitalea alba gen. nov., sp. nov., a novel genus of the family Enterobacteriaceae, isolated from the gut of the plastic-eating mealworm Tenebrio molitor L.</title>
        <authorList>
            <person name="Yang Y."/>
        </authorList>
    </citation>
    <scope>NUCLEOTIDE SEQUENCE</scope>
    <source>
        <strain evidence="9">BIT-L3</strain>
    </source>
</reference>
<organism evidence="9 10">
    <name type="scientific">Tenebrionibacter intestinalis</name>
    <dbReference type="NCBI Taxonomy" id="2799638"/>
    <lineage>
        <taxon>Bacteria</taxon>
        <taxon>Pseudomonadati</taxon>
        <taxon>Pseudomonadota</taxon>
        <taxon>Gammaproteobacteria</taxon>
        <taxon>Enterobacterales</taxon>
        <taxon>Enterobacteriaceae</taxon>
        <taxon>Tenebrionibacter/Tenebrionicola group</taxon>
        <taxon>Tenebrionibacter</taxon>
    </lineage>
</organism>
<dbReference type="InterPro" id="IPR005115">
    <property type="entry name" value="Gly_transporter"/>
</dbReference>
<gene>
    <name evidence="9" type="ORF">JJB97_01505</name>
</gene>
<evidence type="ECO:0000256" key="5">
    <source>
        <dbReference type="ARBA" id="ARBA00022989"/>
    </source>
</evidence>
<feature type="domain" description="Glycine transporter" evidence="8">
    <location>
        <begin position="92"/>
        <end position="165"/>
    </location>
</feature>
<evidence type="ECO:0000313" key="10">
    <source>
        <dbReference type="Proteomes" id="UP000659047"/>
    </source>
</evidence>
<keyword evidence="4 7" id="KW-0812">Transmembrane</keyword>
<feature type="transmembrane region" description="Helical" evidence="7">
    <location>
        <begin position="88"/>
        <end position="111"/>
    </location>
</feature>
<dbReference type="NCBIfam" id="NF007874">
    <property type="entry name" value="PRK10578.1"/>
    <property type="match status" value="1"/>
</dbReference>
<evidence type="ECO:0000256" key="7">
    <source>
        <dbReference type="SAM" id="Phobius"/>
    </source>
</evidence>
<dbReference type="PANTHER" id="PTHR30506:SF3">
    <property type="entry name" value="UPF0126 INNER MEMBRANE PROTEIN YADS-RELATED"/>
    <property type="match status" value="1"/>
</dbReference>
<evidence type="ECO:0000256" key="4">
    <source>
        <dbReference type="ARBA" id="ARBA00022692"/>
    </source>
</evidence>
<evidence type="ECO:0000256" key="1">
    <source>
        <dbReference type="ARBA" id="ARBA00004651"/>
    </source>
</evidence>
<dbReference type="RefSeq" id="WP_238712031.1">
    <property type="nucleotide sequence ID" value="NZ_JAEPBH010000002.1"/>
</dbReference>
<feature type="transmembrane region" description="Helical" evidence="7">
    <location>
        <begin position="117"/>
        <end position="137"/>
    </location>
</feature>
<evidence type="ECO:0000313" key="9">
    <source>
        <dbReference type="EMBL" id="MBK4714026.1"/>
    </source>
</evidence>